<organism evidence="2 3">
    <name type="scientific">Ramazzottius varieornatus</name>
    <name type="common">Water bear</name>
    <name type="synonym">Tardigrade</name>
    <dbReference type="NCBI Taxonomy" id="947166"/>
    <lineage>
        <taxon>Eukaryota</taxon>
        <taxon>Metazoa</taxon>
        <taxon>Ecdysozoa</taxon>
        <taxon>Tardigrada</taxon>
        <taxon>Eutardigrada</taxon>
        <taxon>Parachela</taxon>
        <taxon>Hypsibioidea</taxon>
        <taxon>Ramazzottiidae</taxon>
        <taxon>Ramazzottius</taxon>
    </lineage>
</organism>
<dbReference type="Proteomes" id="UP000186922">
    <property type="component" value="Unassembled WGS sequence"/>
</dbReference>
<evidence type="ECO:0000313" key="2">
    <source>
        <dbReference type="EMBL" id="GAV10025.1"/>
    </source>
</evidence>
<accession>A0A1D1W9I4</accession>
<comment type="caution">
    <text evidence="2">The sequence shown here is derived from an EMBL/GenBank/DDBJ whole genome shotgun (WGS) entry which is preliminary data.</text>
</comment>
<proteinExistence type="predicted"/>
<protein>
    <submittedName>
        <fullName evidence="2">Uncharacterized protein</fullName>
    </submittedName>
</protein>
<keyword evidence="3" id="KW-1185">Reference proteome</keyword>
<reference evidence="2 3" key="1">
    <citation type="journal article" date="2016" name="Nat. Commun.">
        <title>Extremotolerant tardigrade genome and improved radiotolerance of human cultured cells by tardigrade-unique protein.</title>
        <authorList>
            <person name="Hashimoto T."/>
            <person name="Horikawa D.D."/>
            <person name="Saito Y."/>
            <person name="Kuwahara H."/>
            <person name="Kozuka-Hata H."/>
            <person name="Shin-I T."/>
            <person name="Minakuchi Y."/>
            <person name="Ohishi K."/>
            <person name="Motoyama A."/>
            <person name="Aizu T."/>
            <person name="Enomoto A."/>
            <person name="Kondo K."/>
            <person name="Tanaka S."/>
            <person name="Hara Y."/>
            <person name="Koshikawa S."/>
            <person name="Sagara H."/>
            <person name="Miura T."/>
            <person name="Yokobori S."/>
            <person name="Miyagawa K."/>
            <person name="Suzuki Y."/>
            <person name="Kubo T."/>
            <person name="Oyama M."/>
            <person name="Kohara Y."/>
            <person name="Fujiyama A."/>
            <person name="Arakawa K."/>
            <person name="Katayama T."/>
            <person name="Toyoda A."/>
            <person name="Kunieda T."/>
        </authorList>
    </citation>
    <scope>NUCLEOTIDE SEQUENCE [LARGE SCALE GENOMIC DNA]</scope>
    <source>
        <strain evidence="2 3">YOKOZUNA-1</strain>
    </source>
</reference>
<sequence length="132" mass="14572">TQQGQSFSKFPYRRYNGSASVLTTNDHIVTPGSLQCIDGNRAQEPAAAFSTSGDFAQDMSADSESKGSVTAESPPSVPRDLPAAAYHRYNPERFTSLYRMPARLTARSANQQRSQQPTWYLGKRSRGSWHLG</sequence>
<gene>
    <name evidence="2" type="primary">RvY_19515-1</name>
    <name evidence="2" type="synonym">RvY_19515.1</name>
    <name evidence="2" type="ORF">RvY_19515</name>
</gene>
<feature type="region of interest" description="Disordered" evidence="1">
    <location>
        <begin position="105"/>
        <end position="132"/>
    </location>
</feature>
<feature type="compositionally biased region" description="Polar residues" evidence="1">
    <location>
        <begin position="107"/>
        <end position="118"/>
    </location>
</feature>
<feature type="region of interest" description="Disordered" evidence="1">
    <location>
        <begin position="45"/>
        <end position="82"/>
    </location>
</feature>
<evidence type="ECO:0000256" key="1">
    <source>
        <dbReference type="SAM" id="MobiDB-lite"/>
    </source>
</evidence>
<name>A0A1D1W9I4_RAMVA</name>
<dbReference type="AlphaFoldDB" id="A0A1D1W9I4"/>
<feature type="compositionally biased region" description="Basic residues" evidence="1">
    <location>
        <begin position="123"/>
        <end position="132"/>
    </location>
</feature>
<evidence type="ECO:0000313" key="3">
    <source>
        <dbReference type="Proteomes" id="UP000186922"/>
    </source>
</evidence>
<feature type="compositionally biased region" description="Polar residues" evidence="1">
    <location>
        <begin position="49"/>
        <end position="73"/>
    </location>
</feature>
<dbReference type="EMBL" id="BDGG01000120">
    <property type="protein sequence ID" value="GAV10025.1"/>
    <property type="molecule type" value="Genomic_DNA"/>
</dbReference>
<feature type="non-terminal residue" evidence="2">
    <location>
        <position position="1"/>
    </location>
</feature>